<keyword evidence="3" id="KW-0732">Signal</keyword>
<accession>A0A1V9ZP53</accession>
<dbReference type="Proteomes" id="UP000243217">
    <property type="component" value="Unassembled WGS sequence"/>
</dbReference>
<protein>
    <recommendedName>
        <fullName evidence="6">Secreted protein</fullName>
    </recommendedName>
</protein>
<dbReference type="EMBL" id="JNBS01001783">
    <property type="protein sequence ID" value="OQR99772.1"/>
    <property type="molecule type" value="Genomic_DNA"/>
</dbReference>
<evidence type="ECO:0000256" key="2">
    <source>
        <dbReference type="SAM" id="Phobius"/>
    </source>
</evidence>
<keyword evidence="2" id="KW-0812">Transmembrane</keyword>
<dbReference type="AlphaFoldDB" id="A0A1V9ZP53"/>
<evidence type="ECO:0008006" key="6">
    <source>
        <dbReference type="Google" id="ProtNLM"/>
    </source>
</evidence>
<dbReference type="OrthoDB" id="79584at2759"/>
<sequence>MFGWKKLLLGVVAMAAMVSGEANVTADNNSSAVAAPTGDVSPYAAKLFGSLLAQLDIEHIDNKPLTDEEYNAAVNDIEDLITGATPKNKIKKVKEDVRDYISRMTPAELEQYFDDVGAELTAYALTGDANAFETTSNTTSNSTQVANATEAVAVKAQATEQSFLGLNNKQVIISGGAIGGFMLVVAVALAVSANREKKSAPTQSVLADNVIDEIEAAEKSAASPAEKDADVEEMNSESPSVVSV</sequence>
<feature type="signal peptide" evidence="3">
    <location>
        <begin position="1"/>
        <end position="22"/>
    </location>
</feature>
<evidence type="ECO:0000256" key="1">
    <source>
        <dbReference type="SAM" id="MobiDB-lite"/>
    </source>
</evidence>
<organism evidence="4 5">
    <name type="scientific">Thraustotheca clavata</name>
    <dbReference type="NCBI Taxonomy" id="74557"/>
    <lineage>
        <taxon>Eukaryota</taxon>
        <taxon>Sar</taxon>
        <taxon>Stramenopiles</taxon>
        <taxon>Oomycota</taxon>
        <taxon>Saprolegniomycetes</taxon>
        <taxon>Saprolegniales</taxon>
        <taxon>Achlyaceae</taxon>
        <taxon>Thraustotheca</taxon>
    </lineage>
</organism>
<gene>
    <name evidence="4" type="ORF">THRCLA_06392</name>
</gene>
<evidence type="ECO:0000313" key="5">
    <source>
        <dbReference type="Proteomes" id="UP000243217"/>
    </source>
</evidence>
<keyword evidence="5" id="KW-1185">Reference proteome</keyword>
<reference evidence="4 5" key="1">
    <citation type="journal article" date="2014" name="Genome Biol. Evol.">
        <title>The secreted proteins of Achlya hypogyna and Thraustotheca clavata identify the ancestral oomycete secretome and reveal gene acquisitions by horizontal gene transfer.</title>
        <authorList>
            <person name="Misner I."/>
            <person name="Blouin N."/>
            <person name="Leonard G."/>
            <person name="Richards T.A."/>
            <person name="Lane C.E."/>
        </authorList>
    </citation>
    <scope>NUCLEOTIDE SEQUENCE [LARGE SCALE GENOMIC DNA]</scope>
    <source>
        <strain evidence="4 5">ATCC 34112</strain>
    </source>
</reference>
<evidence type="ECO:0000256" key="3">
    <source>
        <dbReference type="SAM" id="SignalP"/>
    </source>
</evidence>
<feature type="chain" id="PRO_5012393324" description="Secreted protein" evidence="3">
    <location>
        <begin position="23"/>
        <end position="244"/>
    </location>
</feature>
<feature type="region of interest" description="Disordered" evidence="1">
    <location>
        <begin position="217"/>
        <end position="244"/>
    </location>
</feature>
<comment type="caution">
    <text evidence="4">The sequence shown here is derived from an EMBL/GenBank/DDBJ whole genome shotgun (WGS) entry which is preliminary data.</text>
</comment>
<proteinExistence type="predicted"/>
<keyword evidence="2" id="KW-0472">Membrane</keyword>
<feature type="transmembrane region" description="Helical" evidence="2">
    <location>
        <begin position="171"/>
        <end position="191"/>
    </location>
</feature>
<name>A0A1V9ZP53_9STRA</name>
<keyword evidence="2" id="KW-1133">Transmembrane helix</keyword>
<evidence type="ECO:0000313" key="4">
    <source>
        <dbReference type="EMBL" id="OQR99772.1"/>
    </source>
</evidence>